<dbReference type="AlphaFoldDB" id="A0A5B2ZBD2"/>
<dbReference type="EMBL" id="VUOD01000003">
    <property type="protein sequence ID" value="KAA2285426.1"/>
    <property type="molecule type" value="Genomic_DNA"/>
</dbReference>
<reference evidence="1 2" key="2">
    <citation type="submission" date="2019-09" db="EMBL/GenBank/DDBJ databases">
        <authorList>
            <person name="Mazur A."/>
        </authorList>
    </citation>
    <scope>NUCLEOTIDE SEQUENCE [LARGE SCALE GENOMIC DNA]</scope>
    <source>
        <strain evidence="1 2">3729k</strain>
    </source>
</reference>
<dbReference type="Proteomes" id="UP000322165">
    <property type="component" value="Unassembled WGS sequence"/>
</dbReference>
<accession>A0A5B2ZBD2</accession>
<dbReference type="RefSeq" id="WP_149860253.1">
    <property type="nucleotide sequence ID" value="NZ_VUOD01000003.1"/>
</dbReference>
<sequence>MSDELEVLEPAGSSIPYLGEAIEVRPLEIGQVPQLVRKCRGAVNVVLAMDSLPDTNELGFLDLLMDLIGSHGEELYEGVAICVGREPAWIAKGKLDEFVVLATAVFEVNRDFFVQRLAPLLGAGRKSPPASGGGPTPSSS</sequence>
<keyword evidence="2" id="KW-1185">Reference proteome</keyword>
<protein>
    <submittedName>
        <fullName evidence="1">Uncharacterized protein</fullName>
    </submittedName>
</protein>
<evidence type="ECO:0000313" key="1">
    <source>
        <dbReference type="EMBL" id="KAA2285426.1"/>
    </source>
</evidence>
<evidence type="ECO:0000313" key="2">
    <source>
        <dbReference type="Proteomes" id="UP000322165"/>
    </source>
</evidence>
<gene>
    <name evidence="1" type="ORF">F0415_05805</name>
</gene>
<comment type="caution">
    <text evidence="1">The sequence shown here is derived from an EMBL/GenBank/DDBJ whole genome shotgun (WGS) entry which is preliminary data.</text>
</comment>
<name>A0A5B2ZBD2_9GAMM</name>
<proteinExistence type="predicted"/>
<organism evidence="1 2">
    <name type="scientific">Arenimonas fontis</name>
    <dbReference type="NCBI Taxonomy" id="2608255"/>
    <lineage>
        <taxon>Bacteria</taxon>
        <taxon>Pseudomonadati</taxon>
        <taxon>Pseudomonadota</taxon>
        <taxon>Gammaproteobacteria</taxon>
        <taxon>Lysobacterales</taxon>
        <taxon>Lysobacteraceae</taxon>
        <taxon>Arenimonas</taxon>
    </lineage>
</organism>
<reference evidence="1 2" key="1">
    <citation type="submission" date="2019-09" db="EMBL/GenBank/DDBJ databases">
        <title>Arenimonas chukotkensis sp. nov., a bacterium isolated from Chukotka hot spring, Arctic region, Russia.</title>
        <authorList>
            <person name="Zayulina K.S."/>
            <person name="Prokofeva M.I."/>
            <person name="Elcheninov A.G."/>
            <person name="Novikov A."/>
            <person name="Kochetkova T.V."/>
            <person name="Kublanov I.V."/>
        </authorList>
    </citation>
    <scope>NUCLEOTIDE SEQUENCE [LARGE SCALE GENOMIC DNA]</scope>
    <source>
        <strain evidence="1 2">3729k</strain>
    </source>
</reference>